<dbReference type="PANTHER" id="PTHR46411">
    <property type="entry name" value="FAMILY ATPASE, PUTATIVE-RELATED"/>
    <property type="match status" value="1"/>
</dbReference>
<feature type="domain" description="AAA+ ATPase lid" evidence="3">
    <location>
        <begin position="583"/>
        <end position="671"/>
    </location>
</feature>
<gene>
    <name evidence="4" type="ORF">G7Y89_g2258</name>
</gene>
<sequence length="696" mass="75475">MSEEAAKIPQQYQPPKDDEATDGVHEFAQTTIADFNAPISRLSAIVALILQLVIIVILIVFNVVTVWIQKPKAYATDLSDTDCLLYLTGTTVLATIIASFTTGQIRRLWFSLVVSTENAAAPDRMLGHARTVIGLASLWEEARHFSATASFWLVGLITAAIVAGISATNFPLIASPVALLALDHTSLILTGPTPSPCFDVTNSSNTPSGFIWQLRNGSYISLNISYTPGCESQNVLPAFWNVKYTPQGDVYWMGGVPVGPLAAGVPYATDFGFDISFGLGSGGYGNQIGLSLLSSSAEVNWISQCFPVVATNPVSCRKSGKVTSFQNLNTTIDAATVAGVCTDSSPNIGTATVVIGSINGYASDLNDAIDTGKGLFSDADGLVTISVACTIDIASSLGFRLLNFSRIPPQAVPSSTPGTNNPGDTGYPFHVTAAGNYCTPISPQGPLNISQFLTASMLATGGSAAWQLLTENQYTDGRLSTLMNNANNVQPIIGQTFAESQNFLEDCLGQASAIALGLFWGYSSALEIGGPFLSEINPIDPNNVEVYIVNGNASLEGIPFHRSVDTTNRDNADHRAIPIWRNLKEHQRRQIWRNFFEHLKNLGEEESIDFNFLVLHMDDLAKYPMNGRQIRNSITTARQLAKFMKKMTFTHLNYAISVAEKFDKYLVDVRESKVEESDQRIIRRYSDDYLARVDQI</sequence>
<accession>A0A8H4RUI0</accession>
<dbReference type="Pfam" id="PF23232">
    <property type="entry name" value="AAA_lid_13"/>
    <property type="match status" value="1"/>
</dbReference>
<keyword evidence="2" id="KW-0812">Transmembrane</keyword>
<evidence type="ECO:0000256" key="1">
    <source>
        <dbReference type="SAM" id="MobiDB-lite"/>
    </source>
</evidence>
<evidence type="ECO:0000256" key="2">
    <source>
        <dbReference type="SAM" id="Phobius"/>
    </source>
</evidence>
<protein>
    <recommendedName>
        <fullName evidence="3">AAA+ ATPase lid domain-containing protein</fullName>
    </recommendedName>
</protein>
<evidence type="ECO:0000313" key="4">
    <source>
        <dbReference type="EMBL" id="KAF4635843.1"/>
    </source>
</evidence>
<name>A0A8H4RUI0_9HELO</name>
<feature type="transmembrane region" description="Helical" evidence="2">
    <location>
        <begin position="151"/>
        <end position="174"/>
    </location>
</feature>
<dbReference type="PANTHER" id="PTHR46411:SF2">
    <property type="entry name" value="AAA+ ATPASE DOMAIN-CONTAINING PROTEIN"/>
    <property type="match status" value="1"/>
</dbReference>
<dbReference type="EMBL" id="JAAMPI010000096">
    <property type="protein sequence ID" value="KAF4635843.1"/>
    <property type="molecule type" value="Genomic_DNA"/>
</dbReference>
<dbReference type="AlphaFoldDB" id="A0A8H4RUI0"/>
<organism evidence="4 5">
    <name type="scientific">Cudoniella acicularis</name>
    <dbReference type="NCBI Taxonomy" id="354080"/>
    <lineage>
        <taxon>Eukaryota</taxon>
        <taxon>Fungi</taxon>
        <taxon>Dikarya</taxon>
        <taxon>Ascomycota</taxon>
        <taxon>Pezizomycotina</taxon>
        <taxon>Leotiomycetes</taxon>
        <taxon>Helotiales</taxon>
        <taxon>Tricladiaceae</taxon>
        <taxon>Cudoniella</taxon>
    </lineage>
</organism>
<dbReference type="Proteomes" id="UP000566819">
    <property type="component" value="Unassembled WGS sequence"/>
</dbReference>
<feature type="transmembrane region" description="Helical" evidence="2">
    <location>
        <begin position="42"/>
        <end position="64"/>
    </location>
</feature>
<keyword evidence="5" id="KW-1185">Reference proteome</keyword>
<reference evidence="4 5" key="1">
    <citation type="submission" date="2020-03" db="EMBL/GenBank/DDBJ databases">
        <title>Draft Genome Sequence of Cudoniella acicularis.</title>
        <authorList>
            <person name="Buettner E."/>
            <person name="Kellner H."/>
        </authorList>
    </citation>
    <scope>NUCLEOTIDE SEQUENCE [LARGE SCALE GENOMIC DNA]</scope>
    <source>
        <strain evidence="4 5">DSM 108380</strain>
    </source>
</reference>
<evidence type="ECO:0000259" key="3">
    <source>
        <dbReference type="Pfam" id="PF23232"/>
    </source>
</evidence>
<feature type="region of interest" description="Disordered" evidence="1">
    <location>
        <begin position="1"/>
        <end position="21"/>
    </location>
</feature>
<keyword evidence="2" id="KW-0472">Membrane</keyword>
<keyword evidence="2" id="KW-1133">Transmembrane helix</keyword>
<dbReference type="InterPro" id="IPR056599">
    <property type="entry name" value="AAA_lid_fung"/>
</dbReference>
<proteinExistence type="predicted"/>
<feature type="transmembrane region" description="Helical" evidence="2">
    <location>
        <begin position="84"/>
        <end position="102"/>
    </location>
</feature>
<comment type="caution">
    <text evidence="4">The sequence shown here is derived from an EMBL/GenBank/DDBJ whole genome shotgun (WGS) entry which is preliminary data.</text>
</comment>
<evidence type="ECO:0000313" key="5">
    <source>
        <dbReference type="Proteomes" id="UP000566819"/>
    </source>
</evidence>
<dbReference type="OrthoDB" id="5400196at2759"/>